<dbReference type="OrthoDB" id="5697118at2"/>
<dbReference type="STRING" id="706570.PT85_10520"/>
<evidence type="ECO:0000259" key="1">
    <source>
        <dbReference type="PROSITE" id="PS51833"/>
    </source>
</evidence>
<reference evidence="2 3" key="1">
    <citation type="submission" date="2014-11" db="EMBL/GenBank/DDBJ databases">
        <title>Genome sequence of Pseudomonas tuomuerensis JCM 14085.</title>
        <authorList>
            <person name="Shin S.-K."/>
            <person name="Yi H."/>
        </authorList>
    </citation>
    <scope>NUCLEOTIDE SEQUENCE [LARGE SCALE GENOMIC DNA]</scope>
    <source>
        <strain evidence="2 3">JCM 14085</strain>
    </source>
</reference>
<dbReference type="PANTHER" id="PTHR33525">
    <property type="match status" value="1"/>
</dbReference>
<evidence type="ECO:0000313" key="2">
    <source>
        <dbReference type="EMBL" id="KHO64621.1"/>
    </source>
</evidence>
<dbReference type="SUPFAM" id="SSF109604">
    <property type="entry name" value="HD-domain/PDEase-like"/>
    <property type="match status" value="1"/>
</dbReference>
<dbReference type="AlphaFoldDB" id="A0A0B3BU84"/>
<dbReference type="Pfam" id="PF08668">
    <property type="entry name" value="HDOD"/>
    <property type="match status" value="1"/>
</dbReference>
<dbReference type="InterPro" id="IPR013976">
    <property type="entry name" value="HDOD"/>
</dbReference>
<name>A0A0B3BU84_9PSED</name>
<protein>
    <recommendedName>
        <fullName evidence="1">HDOD domain-containing protein</fullName>
    </recommendedName>
</protein>
<dbReference type="Gene3D" id="1.10.3210.10">
    <property type="entry name" value="Hypothetical protein af1432"/>
    <property type="match status" value="1"/>
</dbReference>
<proteinExistence type="predicted"/>
<evidence type="ECO:0000313" key="3">
    <source>
        <dbReference type="Proteomes" id="UP000030980"/>
    </source>
</evidence>
<sequence length="283" mass="31484">MSSDYTIYRSLVAAMMKGEETLPSLPQLTLQIRSALSRPETTQAELERLISRDPGLAALLIKHASGALYRRAKPTQSLREAISLLGLRQVGSITMAHSLKSLAVLHNPTYKLLYMDAWRYLVLKASTSAVLARELGGVVPEQALLASLLSDVGNLVLLSAFMDTREPVSLEHYRRLCHEFGRSLGLLLLKRWGVEPEYIAVLEQAGDWQRDSGARLQVIDVVNLALYHARLQREPNSGLPSLTELSAWRKLAEPDNRLDEQGRLALIAEHREQVQSLARSFGG</sequence>
<dbReference type="PROSITE" id="PS51833">
    <property type="entry name" value="HDOD"/>
    <property type="match status" value="1"/>
</dbReference>
<keyword evidence="3" id="KW-1185">Reference proteome</keyword>
<accession>A0A0B3BU84</accession>
<comment type="caution">
    <text evidence="2">The sequence shown here is derived from an EMBL/GenBank/DDBJ whole genome shotgun (WGS) entry which is preliminary data.</text>
</comment>
<gene>
    <name evidence="2" type="ORF">PT85_10520</name>
</gene>
<dbReference type="Proteomes" id="UP000030980">
    <property type="component" value="Unassembled WGS sequence"/>
</dbReference>
<feature type="domain" description="HDOD" evidence="1">
    <location>
        <begin position="22"/>
        <end position="208"/>
    </location>
</feature>
<dbReference type="RefSeq" id="WP_039606617.1">
    <property type="nucleotide sequence ID" value="NZ_FMUP01000002.1"/>
</dbReference>
<dbReference type="InterPro" id="IPR052340">
    <property type="entry name" value="RNase_Y/CdgJ"/>
</dbReference>
<dbReference type="EMBL" id="JTAK01000004">
    <property type="protein sequence ID" value="KHO64621.1"/>
    <property type="molecule type" value="Genomic_DNA"/>
</dbReference>
<dbReference type="PANTHER" id="PTHR33525:SF3">
    <property type="entry name" value="RIBONUCLEASE Y"/>
    <property type="match status" value="1"/>
</dbReference>
<organism evidence="2 3">
    <name type="scientific">Pseudomonas flexibilis</name>
    <dbReference type="NCBI Taxonomy" id="706570"/>
    <lineage>
        <taxon>Bacteria</taxon>
        <taxon>Pseudomonadati</taxon>
        <taxon>Pseudomonadota</taxon>
        <taxon>Gammaproteobacteria</taxon>
        <taxon>Pseudomonadales</taxon>
        <taxon>Pseudomonadaceae</taxon>
        <taxon>Pseudomonas</taxon>
    </lineage>
</organism>